<reference evidence="1 2" key="1">
    <citation type="submission" date="2019-09" db="EMBL/GenBank/DDBJ databases">
        <authorList>
            <person name="Leyn A S."/>
        </authorList>
    </citation>
    <scope>NUCLEOTIDE SEQUENCE [LARGE SCALE GENOMIC DNA]</scope>
    <source>
        <strain evidence="1">AA231_1</strain>
    </source>
</reference>
<organism evidence="1 2">
    <name type="scientific">Amycolatopsis camponoti</name>
    <dbReference type="NCBI Taxonomy" id="2606593"/>
    <lineage>
        <taxon>Bacteria</taxon>
        <taxon>Bacillati</taxon>
        <taxon>Actinomycetota</taxon>
        <taxon>Actinomycetes</taxon>
        <taxon>Pseudonocardiales</taxon>
        <taxon>Pseudonocardiaceae</taxon>
        <taxon>Amycolatopsis</taxon>
    </lineage>
</organism>
<evidence type="ECO:0000313" key="2">
    <source>
        <dbReference type="Proteomes" id="UP000399805"/>
    </source>
</evidence>
<name>A0A6I8LMW7_9PSEU</name>
<accession>A0A6I8LMW7</accession>
<dbReference type="Proteomes" id="UP000399805">
    <property type="component" value="Unassembled WGS sequence"/>
</dbReference>
<sequence>MRPAAFSVVGTSDLLAEGHSFLYETPEQAVSTVAQSSLSHCKIYRSAMDAHSTGTIADTGCLEITMPPEWMPSGAGSPRSDGQLEHIAGDLPGALLFRRGDAVPAVDQLAVGVLLPG</sequence>
<proteinExistence type="predicted"/>
<evidence type="ECO:0000313" key="1">
    <source>
        <dbReference type="EMBL" id="VVJ18390.1"/>
    </source>
</evidence>
<protein>
    <submittedName>
        <fullName evidence="1">Uncharacterized protein</fullName>
    </submittedName>
</protein>
<keyword evidence="2" id="KW-1185">Reference proteome</keyword>
<gene>
    <name evidence="1" type="ORF">AA23TX_03411</name>
</gene>
<dbReference type="EMBL" id="CABVGP010000001">
    <property type="protein sequence ID" value="VVJ18390.1"/>
    <property type="molecule type" value="Genomic_DNA"/>
</dbReference>
<dbReference type="AlphaFoldDB" id="A0A6I8LMW7"/>